<gene>
    <name evidence="1" type="ORF">SAMN02982996_00528</name>
</gene>
<protein>
    <submittedName>
        <fullName evidence="1">Uncharacterized protein</fullName>
    </submittedName>
</protein>
<dbReference type="RefSeq" id="WP_026742981.1">
    <property type="nucleotide sequence ID" value="NZ_FNQS01000001.1"/>
</dbReference>
<dbReference type="GeneID" id="97763463"/>
<proteinExistence type="predicted"/>
<evidence type="ECO:0000313" key="1">
    <source>
        <dbReference type="EMBL" id="SDZ87473.1"/>
    </source>
</evidence>
<evidence type="ECO:0000313" key="2">
    <source>
        <dbReference type="Proteomes" id="UP000187280"/>
    </source>
</evidence>
<reference evidence="1 2" key="1">
    <citation type="submission" date="2016-10" db="EMBL/GenBank/DDBJ databases">
        <authorList>
            <person name="de Groot N.N."/>
        </authorList>
    </citation>
    <scope>NUCLEOTIDE SEQUENCE [LARGE SCALE GENOMIC DNA]</scope>
    <source>
        <strain evidence="1 2">ATCC 29281</strain>
    </source>
</reference>
<dbReference type="EMBL" id="FNQS01000001">
    <property type="protein sequence ID" value="SDZ87473.1"/>
    <property type="molecule type" value="Genomic_DNA"/>
</dbReference>
<dbReference type="Proteomes" id="UP000187280">
    <property type="component" value="Unassembled WGS sequence"/>
</dbReference>
<sequence length="156" mass="17324">MSAKAQFLQKLQDNQPRTDTYASKGQADLATFCQRLGALQENTETWLAETGIRLITRHCALTEMLISNRAFTVPCFELHYENRVVKFTPVFLYGQGVTGCVDVTLAAGEPASALCRLFMRSAESQSWTYTPAHNPGGQRVAFDEEAFFTVIAPLLP</sequence>
<keyword evidence="2" id="KW-1185">Reference proteome</keyword>
<dbReference type="AlphaFoldDB" id="A0A1H3WK12"/>
<name>A0A1H3WK12_9GAMM</name>
<accession>A0A1H3WK12</accession>
<dbReference type="STRING" id="71657.SAMN02982996_00528"/>
<organism evidence="1 2">
    <name type="scientific">Lonsdalea quercina</name>
    <dbReference type="NCBI Taxonomy" id="71657"/>
    <lineage>
        <taxon>Bacteria</taxon>
        <taxon>Pseudomonadati</taxon>
        <taxon>Pseudomonadota</taxon>
        <taxon>Gammaproteobacteria</taxon>
        <taxon>Enterobacterales</taxon>
        <taxon>Pectobacteriaceae</taxon>
        <taxon>Lonsdalea</taxon>
    </lineage>
</organism>